<sequence length="378" mass="40235">MSASTKAKFMLVSNNEDFRVEVACLNRLKAPPNSLRVAMVTGGADTTLTALLHPSVASVLSFDPSPLQLHLLQLKLAVATSDLSDEAAVGFLLRGEGGKQVFEEKLVPRLPEETVGFFRGAGEDEIDKGILRADNDGPFNKILRAWFADEHGVDLSKWHAMGEAEKDKVLHICAANDSTTLATALQTFFKGAPWFKAMPAETQHVILGALGVAAASTLSGTGKVLSDIDCGLLPKDEFFTDIVLTASPKTLPPWMTHAGRRVLKAKASALTTFQGKADAVRDDDKFDFVSLSNIYDFSLVEAAVKDVRAVAAAMLKPNGTLLVRRAVGSAGAILKQAGGKQLEGEALENLDYNSLFYRSPGTVAAASFAAGEDGCIAQ</sequence>
<dbReference type="Pfam" id="PF11899">
    <property type="entry name" value="DUF3419"/>
    <property type="match status" value="1"/>
</dbReference>
<gene>
    <name evidence="1" type="ORF">CLEP1334_LOCUS10951</name>
</gene>
<name>A0A7S0IYD1_9EUKA</name>
<dbReference type="AlphaFoldDB" id="A0A7S0IYD1"/>
<dbReference type="EMBL" id="HBER01021745">
    <property type="protein sequence ID" value="CAD8535671.1"/>
    <property type="molecule type" value="Transcribed_RNA"/>
</dbReference>
<organism evidence="1">
    <name type="scientific">Calcidiscus leptoporus</name>
    <dbReference type="NCBI Taxonomy" id="127549"/>
    <lineage>
        <taxon>Eukaryota</taxon>
        <taxon>Haptista</taxon>
        <taxon>Haptophyta</taxon>
        <taxon>Prymnesiophyceae</taxon>
        <taxon>Coccolithales</taxon>
        <taxon>Calcidiscaceae</taxon>
        <taxon>Calcidiscus</taxon>
    </lineage>
</organism>
<protein>
    <submittedName>
        <fullName evidence="1">Uncharacterized protein</fullName>
    </submittedName>
</protein>
<dbReference type="InterPro" id="IPR021829">
    <property type="entry name" value="DUF3419"/>
</dbReference>
<proteinExistence type="predicted"/>
<accession>A0A7S0IYD1</accession>
<reference evidence="1" key="1">
    <citation type="submission" date="2021-01" db="EMBL/GenBank/DDBJ databases">
        <authorList>
            <person name="Corre E."/>
            <person name="Pelletier E."/>
            <person name="Niang G."/>
            <person name="Scheremetjew M."/>
            <person name="Finn R."/>
            <person name="Kale V."/>
            <person name="Holt S."/>
            <person name="Cochrane G."/>
            <person name="Meng A."/>
            <person name="Brown T."/>
            <person name="Cohen L."/>
        </authorList>
    </citation>
    <scope>NUCLEOTIDE SEQUENCE</scope>
    <source>
        <strain evidence="1">RCC1130</strain>
    </source>
</reference>
<evidence type="ECO:0000313" key="1">
    <source>
        <dbReference type="EMBL" id="CAD8535671.1"/>
    </source>
</evidence>